<comment type="subcellular location">
    <subcellularLocation>
        <location evidence="1">Endomembrane system</location>
        <topology evidence="1">Multi-pass membrane protein</topology>
    </subcellularLocation>
</comment>
<comment type="caution">
    <text evidence="9">The sequence shown here is derived from an EMBL/GenBank/DDBJ whole genome shotgun (WGS) entry which is preliminary data.</text>
</comment>
<evidence type="ECO:0000256" key="5">
    <source>
        <dbReference type="ARBA" id="ARBA00023065"/>
    </source>
</evidence>
<evidence type="ECO:0000313" key="10">
    <source>
        <dbReference type="Proteomes" id="UP001139031"/>
    </source>
</evidence>
<evidence type="ECO:0000256" key="3">
    <source>
        <dbReference type="ARBA" id="ARBA00022692"/>
    </source>
</evidence>
<evidence type="ECO:0000256" key="1">
    <source>
        <dbReference type="ARBA" id="ARBA00004127"/>
    </source>
</evidence>
<feature type="transmembrane region" description="Helical" evidence="7">
    <location>
        <begin position="21"/>
        <end position="44"/>
    </location>
</feature>
<keyword evidence="6 7" id="KW-0472">Membrane</keyword>
<gene>
    <name evidence="9" type="ORF">K7C98_14375</name>
</gene>
<dbReference type="EMBL" id="JAIRAU010000015">
    <property type="protein sequence ID" value="MBZ5710444.1"/>
    <property type="molecule type" value="Genomic_DNA"/>
</dbReference>
<dbReference type="Pfam" id="PF06241">
    <property type="entry name" value="Castor_Poll_mid"/>
    <property type="match status" value="1"/>
</dbReference>
<dbReference type="RefSeq" id="WP_224192212.1">
    <property type="nucleotide sequence ID" value="NZ_JAIRAU010000015.1"/>
</dbReference>
<name>A0ABS7TQD6_9BACT</name>
<dbReference type="InterPro" id="IPR044849">
    <property type="entry name" value="CASTOR/POLLUX/SYM8-like"/>
</dbReference>
<keyword evidence="5" id="KW-0406">Ion transport</keyword>
<dbReference type="InterPro" id="IPR010420">
    <property type="entry name" value="CASTOR/POLLUX/SYM8_dom"/>
</dbReference>
<evidence type="ECO:0000259" key="8">
    <source>
        <dbReference type="Pfam" id="PF06241"/>
    </source>
</evidence>
<dbReference type="Proteomes" id="UP001139031">
    <property type="component" value="Unassembled WGS sequence"/>
</dbReference>
<keyword evidence="2" id="KW-0813">Transport</keyword>
<evidence type="ECO:0000256" key="6">
    <source>
        <dbReference type="ARBA" id="ARBA00023136"/>
    </source>
</evidence>
<keyword evidence="3 7" id="KW-0812">Transmembrane</keyword>
<evidence type="ECO:0000256" key="4">
    <source>
        <dbReference type="ARBA" id="ARBA00022989"/>
    </source>
</evidence>
<keyword evidence="10" id="KW-1185">Reference proteome</keyword>
<dbReference type="PANTHER" id="PTHR31563">
    <property type="entry name" value="ION CHANNEL POLLUX-RELATED"/>
    <property type="match status" value="1"/>
</dbReference>
<dbReference type="PANTHER" id="PTHR31563:SF10">
    <property type="entry name" value="ION CHANNEL POLLUX-RELATED"/>
    <property type="match status" value="1"/>
</dbReference>
<dbReference type="Gene3D" id="3.40.50.720">
    <property type="entry name" value="NAD(P)-binding Rossmann-like Domain"/>
    <property type="match status" value="2"/>
</dbReference>
<reference evidence="9" key="1">
    <citation type="submission" date="2021-08" db="EMBL/GenBank/DDBJ databases">
        <authorList>
            <person name="Stevens D.C."/>
        </authorList>
    </citation>
    <scope>NUCLEOTIDE SEQUENCE</scope>
    <source>
        <strain evidence="9">DSM 53165</strain>
    </source>
</reference>
<proteinExistence type="predicted"/>
<feature type="transmembrane region" description="Helical" evidence="7">
    <location>
        <begin position="85"/>
        <end position="114"/>
    </location>
</feature>
<organism evidence="9 10">
    <name type="scientific">Nannocystis pusilla</name>
    <dbReference type="NCBI Taxonomy" id="889268"/>
    <lineage>
        <taxon>Bacteria</taxon>
        <taxon>Pseudomonadati</taxon>
        <taxon>Myxococcota</taxon>
        <taxon>Polyangia</taxon>
        <taxon>Nannocystales</taxon>
        <taxon>Nannocystaceae</taxon>
        <taxon>Nannocystis</taxon>
    </lineage>
</organism>
<evidence type="ECO:0000256" key="7">
    <source>
        <dbReference type="SAM" id="Phobius"/>
    </source>
</evidence>
<protein>
    <submittedName>
        <fullName evidence="9">Potassium transporter TrkA</fullName>
    </submittedName>
</protein>
<evidence type="ECO:0000256" key="2">
    <source>
        <dbReference type="ARBA" id="ARBA00022448"/>
    </source>
</evidence>
<accession>A0ABS7TQD6</accession>
<evidence type="ECO:0000313" key="9">
    <source>
        <dbReference type="EMBL" id="MBZ5710444.1"/>
    </source>
</evidence>
<feature type="domain" description="CASTOR/POLLUX/SYM8 ion channel conserved" evidence="8">
    <location>
        <begin position="274"/>
        <end position="365"/>
    </location>
</feature>
<keyword evidence="4 7" id="KW-1133">Transmembrane helix</keyword>
<sequence length="633" mass="68218">MPRATFKNKLRYRFDNAMARGVGSQIAMLAIVTLVLILVTSTVLTVSGLSPHGADGEPVSFGRLVWVGLMHAIDPGAVGSDVGDWAFLFIMLAVSFGGIFVFSALIGVLTGGFGEILERLRKGRSMVIERDHTVILGWTGKIHALLTELAEANANRPGASVVILAEHDKVAMDDEVRAVLGDAPMRVVTRTGSPLVRRDLDLVNLGEARSVIVMSPDGPEADTVVLKTLLAVSKAGAQAGKQPHVVAELKSDKTLSVARMVVGDAAGLILTPPLISRVLVQTGRQSGLSVVYTELLSFSGDEIYIQTQPQLAGKTFREALFAYEDSALFGVYTAGGERLMPPPFDRRFEADDQVIVISRDDDTVVVNGRPTAVAEDTLAPLHPHATPRPERTLVLGESQLLQQVLRELDAYVAPGSTVLVVCEARHLDARLTEGGELANTAIQVRVGDVTDRGVLDGLDVPGFDNILVLAETEGRTQEMADSRTMITLLHLRDILRRQGKAVPITSEMLDGQNRELAAVTEADDFIISNTLVSLVVSQISENRRIAAVLDDLLSPEGHEIYLKPARDYVQTGADVDFYAVVEAAARRGEVALGYRLAAHAHDPERAYGVALNPRKSTRLRLGAGDRVVVLAER</sequence>